<name>A0A7J7ZGX7_PIPKU</name>
<evidence type="ECO:0000313" key="1">
    <source>
        <dbReference type="EMBL" id="KAF6373507.1"/>
    </source>
</evidence>
<keyword evidence="2" id="KW-1185">Reference proteome</keyword>
<sequence>MEKFKEMCKKEFKELTSKNSALEYQLSEIQKSNMQIKSNLGTLRDAHDFKEERPQYAQDFQNVMQFLDSQENKWTARIQALHQEHEKEKDQVRLRNHLYVHCSIIYNSQDMQAT</sequence>
<accession>A0A7J7ZGX7</accession>
<organism evidence="1 2">
    <name type="scientific">Pipistrellus kuhlii</name>
    <name type="common">Kuhl's pipistrelle</name>
    <dbReference type="NCBI Taxonomy" id="59472"/>
    <lineage>
        <taxon>Eukaryota</taxon>
        <taxon>Metazoa</taxon>
        <taxon>Chordata</taxon>
        <taxon>Craniata</taxon>
        <taxon>Vertebrata</taxon>
        <taxon>Euteleostomi</taxon>
        <taxon>Mammalia</taxon>
        <taxon>Eutheria</taxon>
        <taxon>Laurasiatheria</taxon>
        <taxon>Chiroptera</taxon>
        <taxon>Yangochiroptera</taxon>
        <taxon>Vespertilionidae</taxon>
        <taxon>Pipistrellus</taxon>
    </lineage>
</organism>
<dbReference type="Proteomes" id="UP000558488">
    <property type="component" value="Unassembled WGS sequence"/>
</dbReference>
<dbReference type="EMBL" id="JACAGB010000003">
    <property type="protein sequence ID" value="KAF6373507.1"/>
    <property type="molecule type" value="Genomic_DNA"/>
</dbReference>
<evidence type="ECO:0000313" key="2">
    <source>
        <dbReference type="Proteomes" id="UP000558488"/>
    </source>
</evidence>
<protein>
    <submittedName>
        <fullName evidence="1">DAZ interacting zinc finger protein 1</fullName>
    </submittedName>
</protein>
<gene>
    <name evidence="1" type="ORF">mPipKuh1_004162</name>
</gene>
<comment type="caution">
    <text evidence="1">The sequence shown here is derived from an EMBL/GenBank/DDBJ whole genome shotgun (WGS) entry which is preliminary data.</text>
</comment>
<proteinExistence type="predicted"/>
<reference evidence="1 2" key="1">
    <citation type="journal article" date="2020" name="Nature">
        <title>Six reference-quality genomes reveal evolution of bat adaptations.</title>
        <authorList>
            <person name="Jebb D."/>
            <person name="Huang Z."/>
            <person name="Pippel M."/>
            <person name="Hughes G.M."/>
            <person name="Lavrichenko K."/>
            <person name="Devanna P."/>
            <person name="Winkler S."/>
            <person name="Jermiin L.S."/>
            <person name="Skirmuntt E.C."/>
            <person name="Katzourakis A."/>
            <person name="Burkitt-Gray L."/>
            <person name="Ray D.A."/>
            <person name="Sullivan K.A.M."/>
            <person name="Roscito J.G."/>
            <person name="Kirilenko B.M."/>
            <person name="Davalos L.M."/>
            <person name="Corthals A.P."/>
            <person name="Power M.L."/>
            <person name="Jones G."/>
            <person name="Ransome R.D."/>
            <person name="Dechmann D.K.N."/>
            <person name="Locatelli A.G."/>
            <person name="Puechmaille S.J."/>
            <person name="Fedrigo O."/>
            <person name="Jarvis E.D."/>
            <person name="Hiller M."/>
            <person name="Vernes S.C."/>
            <person name="Myers E.W."/>
            <person name="Teeling E.C."/>
        </authorList>
    </citation>
    <scope>NUCLEOTIDE SEQUENCE [LARGE SCALE GENOMIC DNA]</scope>
    <source>
        <strain evidence="1">MPipKuh1</strain>
        <tissue evidence="1">Flight muscle</tissue>
    </source>
</reference>
<dbReference type="AlphaFoldDB" id="A0A7J7ZGX7"/>